<keyword evidence="2" id="KW-1185">Reference proteome</keyword>
<organism evidence="1 2">
    <name type="scientific">Stylosanthes scabra</name>
    <dbReference type="NCBI Taxonomy" id="79078"/>
    <lineage>
        <taxon>Eukaryota</taxon>
        <taxon>Viridiplantae</taxon>
        <taxon>Streptophyta</taxon>
        <taxon>Embryophyta</taxon>
        <taxon>Tracheophyta</taxon>
        <taxon>Spermatophyta</taxon>
        <taxon>Magnoliopsida</taxon>
        <taxon>eudicotyledons</taxon>
        <taxon>Gunneridae</taxon>
        <taxon>Pentapetalae</taxon>
        <taxon>rosids</taxon>
        <taxon>fabids</taxon>
        <taxon>Fabales</taxon>
        <taxon>Fabaceae</taxon>
        <taxon>Papilionoideae</taxon>
        <taxon>50 kb inversion clade</taxon>
        <taxon>dalbergioids sensu lato</taxon>
        <taxon>Dalbergieae</taxon>
        <taxon>Pterocarpus clade</taxon>
        <taxon>Stylosanthes</taxon>
    </lineage>
</organism>
<comment type="caution">
    <text evidence="1">The sequence shown here is derived from an EMBL/GenBank/DDBJ whole genome shotgun (WGS) entry which is preliminary data.</text>
</comment>
<reference evidence="1 2" key="1">
    <citation type="journal article" date="2023" name="Plants (Basel)">
        <title>Bridging the Gap: Combining Genomics and Transcriptomics Approaches to Understand Stylosanthes scabra, an Orphan Legume from the Brazilian Caatinga.</title>
        <authorList>
            <person name="Ferreira-Neto J.R.C."/>
            <person name="da Silva M.D."/>
            <person name="Binneck E."/>
            <person name="de Melo N.F."/>
            <person name="da Silva R.H."/>
            <person name="de Melo A.L.T.M."/>
            <person name="Pandolfi V."/>
            <person name="Bustamante F.O."/>
            <person name="Brasileiro-Vidal A.C."/>
            <person name="Benko-Iseppon A.M."/>
        </authorList>
    </citation>
    <scope>NUCLEOTIDE SEQUENCE [LARGE SCALE GENOMIC DNA]</scope>
    <source>
        <tissue evidence="1">Leaves</tissue>
    </source>
</reference>
<dbReference type="Proteomes" id="UP001341840">
    <property type="component" value="Unassembled WGS sequence"/>
</dbReference>
<dbReference type="EMBL" id="JASCZI010243206">
    <property type="protein sequence ID" value="MED6212874.1"/>
    <property type="molecule type" value="Genomic_DNA"/>
</dbReference>
<sequence>MVVEMTQFGVENGRMVLGCSMARRKSRVSIELGIQGFESTPRSKFHELPRIESIRLVTEPIRFHPNDPPGKYERWLSSASSGSVELAMTTDRAPVTNAQALASKAFINSHLRQATPSTPKPLALNAQRGDCLVLHQAQNQHSASHA</sequence>
<accession>A0ABU6YSB3</accession>
<name>A0ABU6YSB3_9FABA</name>
<evidence type="ECO:0000313" key="2">
    <source>
        <dbReference type="Proteomes" id="UP001341840"/>
    </source>
</evidence>
<protein>
    <submittedName>
        <fullName evidence="1">Uncharacterized protein</fullName>
    </submittedName>
</protein>
<proteinExistence type="predicted"/>
<evidence type="ECO:0000313" key="1">
    <source>
        <dbReference type="EMBL" id="MED6212874.1"/>
    </source>
</evidence>
<gene>
    <name evidence="1" type="ORF">PIB30_087604</name>
</gene>